<dbReference type="RefSeq" id="WP_085347086.1">
    <property type="nucleotide sequence ID" value="NZ_CP133648.1"/>
</dbReference>
<gene>
    <name evidence="2" type="ORF">B0703_05825</name>
</gene>
<proteinExistence type="predicted"/>
<feature type="compositionally biased region" description="Low complexity" evidence="1">
    <location>
        <begin position="532"/>
        <end position="541"/>
    </location>
</feature>
<feature type="compositionally biased region" description="Acidic residues" evidence="1">
    <location>
        <begin position="511"/>
        <end position="531"/>
    </location>
</feature>
<name>A0AAF1A5E3_BIFAD</name>
<dbReference type="EMBL" id="CP133648">
    <property type="protein sequence ID" value="WNE84534.1"/>
    <property type="molecule type" value="Genomic_DNA"/>
</dbReference>
<sequence length="541" mass="59886">MADSVSLVAGDDEPGGDGMVLTDLANKLVARIPTLCMLKTFYDGMEKVPTKSIPKSTNQNGYAVYQRFVSICQLNLAKPIADAVIHRQRPTGFRLVADKTMRDTDADDMWTSSRMELKSRQLFNDLSVYGNAYAFVQKDALPSHIKVLSPWVTYVSDDEDSAVVYSYDEMNSVEMLTLFRLERNDDGSVSNVYSRTAKRDSDDRSLLLEDDTDVIYKIANDDSAVRPMLPNDFEWDGAADTDYDYAKSCSNLPVVRIHAPGGRGQFEPHIPALNAIDQQRFQRFCIQEMQAFKQRAVSMGNMRQYYIESDPQVRDGLVNAGDKIDYKELFRQGPDALWLVPGDAKFWESGVTDITPLVTALSADIKHLAAASGTPLDILSPDVSGSAEGAQLKREGLVFKVEDMNARANDGFTRILRMALVADGKSNAADERFETVWKPINPPSMLEQCQAANYAKGVLPVKQIMRRCFGMTEIDIAEAMQDLMDTQFANALAAENKAVDGKTSSEKQDMLDDGFDNADIDADTDDDDLSVDDGSSGSDES</sequence>
<dbReference type="Pfam" id="PF05133">
    <property type="entry name" value="SPP1_portal"/>
    <property type="match status" value="1"/>
</dbReference>
<reference evidence="2" key="2">
    <citation type="submission" date="2023-09" db="EMBL/GenBank/DDBJ databases">
        <title>Ecological and genomic based identification of the Bifidobacterium adolescentis prototype of the healthy human gut microbiota.</title>
        <authorList>
            <person name="Lugli G.A."/>
            <person name="Argentini C."/>
            <person name="Tarracchini C."/>
            <person name="Fontana F."/>
            <person name="Alessandri G."/>
            <person name="Mancabelli L."/>
            <person name="Milani C."/>
            <person name="Turroni F."/>
            <person name="Ventura M."/>
        </authorList>
    </citation>
    <scope>NUCLEOTIDE SEQUENCE</scope>
    <source>
        <strain evidence="2">703B</strain>
    </source>
</reference>
<feature type="compositionally biased region" description="Basic and acidic residues" evidence="1">
    <location>
        <begin position="497"/>
        <end position="510"/>
    </location>
</feature>
<evidence type="ECO:0000256" key="1">
    <source>
        <dbReference type="SAM" id="MobiDB-lite"/>
    </source>
</evidence>
<evidence type="ECO:0000313" key="2">
    <source>
        <dbReference type="EMBL" id="WNE84534.1"/>
    </source>
</evidence>
<dbReference type="AlphaFoldDB" id="A0AAF1A5E3"/>
<accession>A0AAF1A5E3</accession>
<dbReference type="InterPro" id="IPR021145">
    <property type="entry name" value="Portal_protein_SPP1_Gp6-like"/>
</dbReference>
<reference evidence="2" key="1">
    <citation type="journal article" date="2016" name="Sci. Rep.">
        <title>Evaluation of genetic diversity among strains of the human gut commensal Bifidobacterium adolescentis.</title>
        <authorList>
            <person name="Duranti S."/>
            <person name="Milani C."/>
            <person name="Lugli G.A."/>
            <person name="Mancabelli L."/>
            <person name="Turroni F."/>
            <person name="Ferrario C."/>
            <person name="Mangifesta M."/>
            <person name="Viappiani A."/>
            <person name="Sanchez B."/>
            <person name="Margolles A."/>
            <person name="van Sinderen D."/>
            <person name="Ventura M."/>
        </authorList>
    </citation>
    <scope>NUCLEOTIDE SEQUENCE</scope>
    <source>
        <strain evidence="2">703B</strain>
    </source>
</reference>
<protein>
    <submittedName>
        <fullName evidence="2">Phage portal protein</fullName>
    </submittedName>
</protein>
<feature type="region of interest" description="Disordered" evidence="1">
    <location>
        <begin position="496"/>
        <end position="541"/>
    </location>
</feature>
<evidence type="ECO:0000313" key="3">
    <source>
        <dbReference type="Proteomes" id="UP000193179"/>
    </source>
</evidence>
<organism evidence="2 3">
    <name type="scientific">Bifidobacterium adolescentis</name>
    <dbReference type="NCBI Taxonomy" id="1680"/>
    <lineage>
        <taxon>Bacteria</taxon>
        <taxon>Bacillati</taxon>
        <taxon>Actinomycetota</taxon>
        <taxon>Actinomycetes</taxon>
        <taxon>Bifidobacteriales</taxon>
        <taxon>Bifidobacteriaceae</taxon>
        <taxon>Bifidobacterium</taxon>
    </lineage>
</organism>
<dbReference type="Proteomes" id="UP000193179">
    <property type="component" value="Chromosome"/>
</dbReference>